<organism evidence="1 2">
    <name type="scientific">Sphingobium xenophagum</name>
    <dbReference type="NCBI Taxonomy" id="121428"/>
    <lineage>
        <taxon>Bacteria</taxon>
        <taxon>Pseudomonadati</taxon>
        <taxon>Pseudomonadota</taxon>
        <taxon>Alphaproteobacteria</taxon>
        <taxon>Sphingomonadales</taxon>
        <taxon>Sphingomonadaceae</taxon>
        <taxon>Sphingobium</taxon>
    </lineage>
</organism>
<dbReference type="InterPro" id="IPR014955">
    <property type="entry name" value="DUF1826"/>
</dbReference>
<dbReference type="RefSeq" id="WP_310223397.1">
    <property type="nucleotide sequence ID" value="NZ_JAVDWV010000006.1"/>
</dbReference>
<proteinExistence type="predicted"/>
<evidence type="ECO:0000313" key="1">
    <source>
        <dbReference type="EMBL" id="MDR7154804.1"/>
    </source>
</evidence>
<name>A0ABU1WZU1_SPHXE</name>
<protein>
    <recommendedName>
        <fullName evidence="3">DUF1826 domain-containing protein</fullName>
    </recommendedName>
</protein>
<accession>A0ABU1WZU1</accession>
<keyword evidence="2" id="KW-1185">Reference proteome</keyword>
<sequence length="199" mass="22077">MNALVACDDAVLTDCDPNILARIWEPDVHLAIWRRSLTAELQLSVLDWEEIDDIDESVSRETLSAEIPALLEAAGYDGMAAALARDIVPLCERFSGIMDCAHMQVRLEVIETDACRKFHADNVAVRLLMPLVGPGTQWIHANGDGLIHDLRPGEVGLFKGWQWTDNPRILHRSPPIVATGETRLLFALTPMSRPTSPYS</sequence>
<evidence type="ECO:0008006" key="3">
    <source>
        <dbReference type="Google" id="ProtNLM"/>
    </source>
</evidence>
<dbReference type="EMBL" id="JAVDWV010000006">
    <property type="protein sequence ID" value="MDR7154804.1"/>
    <property type="molecule type" value="Genomic_DNA"/>
</dbReference>
<dbReference type="Pfam" id="PF08856">
    <property type="entry name" value="DUF1826"/>
    <property type="match status" value="1"/>
</dbReference>
<gene>
    <name evidence="1" type="ORF">J2W40_001619</name>
</gene>
<reference evidence="1 2" key="1">
    <citation type="submission" date="2023-07" db="EMBL/GenBank/DDBJ databases">
        <title>Sorghum-associated microbial communities from plants grown in Nebraska, USA.</title>
        <authorList>
            <person name="Schachtman D."/>
        </authorList>
    </citation>
    <scope>NUCLEOTIDE SEQUENCE [LARGE SCALE GENOMIC DNA]</scope>
    <source>
        <strain evidence="1 2">4256</strain>
    </source>
</reference>
<evidence type="ECO:0000313" key="2">
    <source>
        <dbReference type="Proteomes" id="UP001267638"/>
    </source>
</evidence>
<comment type="caution">
    <text evidence="1">The sequence shown here is derived from an EMBL/GenBank/DDBJ whole genome shotgun (WGS) entry which is preliminary data.</text>
</comment>
<dbReference type="Proteomes" id="UP001267638">
    <property type="component" value="Unassembled WGS sequence"/>
</dbReference>